<proteinExistence type="predicted"/>
<sequence>MGDILFLAHRVPFPPDRGDKIRSHHLLKGLAKLGRVHVGTFVETDQDREQEASLAAIAASYCLPTRSKSLPRAGMEALLGNRAVSQAAFFDAELAKWVGDTLARHPIDKIFVFSGQMGQYIPSDFAGQVVVDLCDVDSEKFATYAQESGFPRSVLYRREAALLTAEEVRLARSTDTTLLITEKEADILRARPGAERADIRALGNGVDTEFFDPAATDPHPALAGQGHHIVFTGQMDYPPNIAAVERFARRILPAIRERLAAQFHIVGRAPTPEVAKLACIAGVKVWGEVPDVRPFLRSADAVVAPLMLARGVQNKVLEAMAMARPVLASEEAATGIDATDGQQWRICRDDGAFERAILDLAADEGQAKNMGRAARRFVVENMSWEAVEAGLADILGQAEARHHDAA</sequence>
<organism evidence="1 2">
    <name type="scientific">Qipengyuania pelagi</name>
    <dbReference type="NCBI Taxonomy" id="994320"/>
    <lineage>
        <taxon>Bacteria</taxon>
        <taxon>Pseudomonadati</taxon>
        <taxon>Pseudomonadota</taxon>
        <taxon>Alphaproteobacteria</taxon>
        <taxon>Sphingomonadales</taxon>
        <taxon>Erythrobacteraceae</taxon>
        <taxon>Qipengyuania</taxon>
    </lineage>
</organism>
<reference evidence="1 2" key="1">
    <citation type="submission" date="2019-12" db="EMBL/GenBank/DDBJ databases">
        <title>Genomic-based taxomic classification of the family Erythrobacteraceae.</title>
        <authorList>
            <person name="Xu L."/>
        </authorList>
    </citation>
    <scope>NUCLEOTIDE SEQUENCE [LARGE SCALE GENOMIC DNA]</scope>
    <source>
        <strain evidence="1 2">JCM 17468</strain>
    </source>
</reference>
<name>A0A844Y6Q1_9SPHN</name>
<dbReference type="Gene3D" id="3.40.50.2000">
    <property type="entry name" value="Glycogen Phosphorylase B"/>
    <property type="match status" value="2"/>
</dbReference>
<dbReference type="AlphaFoldDB" id="A0A844Y6Q1"/>
<dbReference type="OrthoDB" id="9807209at2"/>
<keyword evidence="2" id="KW-1185">Reference proteome</keyword>
<dbReference type="Pfam" id="PF13692">
    <property type="entry name" value="Glyco_trans_1_4"/>
    <property type="match status" value="1"/>
</dbReference>
<keyword evidence="1" id="KW-0808">Transferase</keyword>
<dbReference type="PANTHER" id="PTHR12526">
    <property type="entry name" value="GLYCOSYLTRANSFERASE"/>
    <property type="match status" value="1"/>
</dbReference>
<dbReference type="GO" id="GO:0016757">
    <property type="term" value="F:glycosyltransferase activity"/>
    <property type="evidence" value="ECO:0007669"/>
    <property type="project" value="TreeGrafter"/>
</dbReference>
<dbReference type="InterPro" id="IPR017521">
    <property type="entry name" value="Sugar_tfrase_PEP-CTERM_Stp1"/>
</dbReference>
<dbReference type="EMBL" id="WTYD01000001">
    <property type="protein sequence ID" value="MXO53506.1"/>
    <property type="molecule type" value="Genomic_DNA"/>
</dbReference>
<accession>A0A844Y6Q1</accession>
<gene>
    <name evidence="1" type="ORF">GRI47_05715</name>
</gene>
<dbReference type="Proteomes" id="UP000430272">
    <property type="component" value="Unassembled WGS sequence"/>
</dbReference>
<dbReference type="PANTHER" id="PTHR12526:SF600">
    <property type="entry name" value="GLYCOSYL TRANSFERASE GROUP 1"/>
    <property type="match status" value="1"/>
</dbReference>
<dbReference type="NCBIfam" id="TIGR03087">
    <property type="entry name" value="stp1"/>
    <property type="match status" value="1"/>
</dbReference>
<dbReference type="SUPFAM" id="SSF53756">
    <property type="entry name" value="UDP-Glycosyltransferase/glycogen phosphorylase"/>
    <property type="match status" value="1"/>
</dbReference>
<protein>
    <submittedName>
        <fullName evidence="1">TIGR03087 family PEP-CTERM/XrtA system glycosyltransferase</fullName>
    </submittedName>
</protein>
<dbReference type="CDD" id="cd03801">
    <property type="entry name" value="GT4_PimA-like"/>
    <property type="match status" value="1"/>
</dbReference>
<evidence type="ECO:0000313" key="2">
    <source>
        <dbReference type="Proteomes" id="UP000430272"/>
    </source>
</evidence>
<dbReference type="RefSeq" id="WP_160660360.1">
    <property type="nucleotide sequence ID" value="NZ_BAABDV010000001.1"/>
</dbReference>
<evidence type="ECO:0000313" key="1">
    <source>
        <dbReference type="EMBL" id="MXO53506.1"/>
    </source>
</evidence>
<comment type="caution">
    <text evidence="1">The sequence shown here is derived from an EMBL/GenBank/DDBJ whole genome shotgun (WGS) entry which is preliminary data.</text>
</comment>